<comment type="caution">
    <text evidence="1">The sequence shown here is derived from an EMBL/GenBank/DDBJ whole genome shotgun (WGS) entry which is preliminary data.</text>
</comment>
<dbReference type="EMBL" id="JBHTMX010000038">
    <property type="protein sequence ID" value="MFD1331733.1"/>
    <property type="molecule type" value="Genomic_DNA"/>
</dbReference>
<gene>
    <name evidence="1" type="ORF">ACFQ4O_06930</name>
</gene>
<protein>
    <submittedName>
        <fullName evidence="1">Protein tyrosine phosphatase</fullName>
    </submittedName>
</protein>
<organism evidence="1 2">
    <name type="scientific">Methylopila musalis</name>
    <dbReference type="NCBI Taxonomy" id="1134781"/>
    <lineage>
        <taxon>Bacteria</taxon>
        <taxon>Pseudomonadati</taxon>
        <taxon>Pseudomonadota</taxon>
        <taxon>Alphaproteobacteria</taxon>
        <taxon>Hyphomicrobiales</taxon>
        <taxon>Methylopilaceae</taxon>
        <taxon>Methylopila</taxon>
    </lineage>
</organism>
<feature type="non-terminal residue" evidence="1">
    <location>
        <position position="1"/>
    </location>
</feature>
<dbReference type="InterPro" id="IPR029021">
    <property type="entry name" value="Prot-tyrosine_phosphatase-like"/>
</dbReference>
<name>A0ABW3Z6B9_9HYPH</name>
<proteinExistence type="predicted"/>
<dbReference type="Proteomes" id="UP001597171">
    <property type="component" value="Unassembled WGS sequence"/>
</dbReference>
<sequence>PRPGYAAPERAHVAAALAFAGRDARPLIVQCYAGVSRSPAMAYALACAAWPDRDEAALAAELRRLSPSATPNPRIVALADDLLGRDGRMRAAIAALGRGAEAYEGEMFAWSLGDAADAEGLRP</sequence>
<dbReference type="SUPFAM" id="SSF52799">
    <property type="entry name" value="(Phosphotyrosine protein) phosphatases II"/>
    <property type="match status" value="1"/>
</dbReference>
<keyword evidence="2" id="KW-1185">Reference proteome</keyword>
<dbReference type="RefSeq" id="WP_378774951.1">
    <property type="nucleotide sequence ID" value="NZ_JBHTMX010000038.1"/>
</dbReference>
<reference evidence="2" key="1">
    <citation type="journal article" date="2019" name="Int. J. Syst. Evol. Microbiol.">
        <title>The Global Catalogue of Microorganisms (GCM) 10K type strain sequencing project: providing services to taxonomists for standard genome sequencing and annotation.</title>
        <authorList>
            <consortium name="The Broad Institute Genomics Platform"/>
            <consortium name="The Broad Institute Genome Sequencing Center for Infectious Disease"/>
            <person name="Wu L."/>
            <person name="Ma J."/>
        </authorList>
    </citation>
    <scope>NUCLEOTIDE SEQUENCE [LARGE SCALE GENOMIC DNA]</scope>
    <source>
        <strain evidence="2">CCUG 61696</strain>
    </source>
</reference>
<evidence type="ECO:0000313" key="1">
    <source>
        <dbReference type="EMBL" id="MFD1331733.1"/>
    </source>
</evidence>
<evidence type="ECO:0000313" key="2">
    <source>
        <dbReference type="Proteomes" id="UP001597171"/>
    </source>
</evidence>
<accession>A0ABW3Z6B9</accession>